<proteinExistence type="predicted"/>
<dbReference type="SUPFAM" id="SSF46955">
    <property type="entry name" value="Putative DNA-binding domain"/>
    <property type="match status" value="1"/>
</dbReference>
<protein>
    <submittedName>
        <fullName evidence="3">Copper export regulator</fullName>
    </submittedName>
</protein>
<dbReference type="PANTHER" id="PTHR30204:SF97">
    <property type="entry name" value="MERR FAMILY REGULATORY PROTEIN"/>
    <property type="match status" value="1"/>
</dbReference>
<dbReference type="PROSITE" id="PS50937">
    <property type="entry name" value="HTH_MERR_2"/>
    <property type="match status" value="1"/>
</dbReference>
<dbReference type="InterPro" id="IPR009061">
    <property type="entry name" value="DNA-bd_dom_put_sf"/>
</dbReference>
<dbReference type="OrthoDB" id="9808480at2"/>
<dbReference type="KEGG" id="nci:NCTC10296_00631"/>
<dbReference type="EMBL" id="LR134313">
    <property type="protein sequence ID" value="VEE99990.1"/>
    <property type="molecule type" value="Genomic_DNA"/>
</dbReference>
<feature type="domain" description="HTH merR-type" evidence="2">
    <location>
        <begin position="3"/>
        <end position="71"/>
    </location>
</feature>
<dbReference type="Pfam" id="PF13411">
    <property type="entry name" value="MerR_1"/>
    <property type="match status" value="1"/>
</dbReference>
<organism evidence="3 4">
    <name type="scientific">Neisseria canis</name>
    <dbReference type="NCBI Taxonomy" id="493"/>
    <lineage>
        <taxon>Bacteria</taxon>
        <taxon>Pseudomonadati</taxon>
        <taxon>Pseudomonadota</taxon>
        <taxon>Betaproteobacteria</taxon>
        <taxon>Neisseriales</taxon>
        <taxon>Neisseriaceae</taxon>
        <taxon>Neisseria</taxon>
    </lineage>
</organism>
<keyword evidence="4" id="KW-1185">Reference proteome</keyword>
<evidence type="ECO:0000313" key="4">
    <source>
        <dbReference type="Proteomes" id="UP000279284"/>
    </source>
</evidence>
<dbReference type="STRING" id="493.BWD07_03740"/>
<dbReference type="GO" id="GO:0003677">
    <property type="term" value="F:DNA binding"/>
    <property type="evidence" value="ECO:0007669"/>
    <property type="project" value="UniProtKB-KW"/>
</dbReference>
<evidence type="ECO:0000313" key="3">
    <source>
        <dbReference type="EMBL" id="VEE99990.1"/>
    </source>
</evidence>
<dbReference type="RefSeq" id="WP_085416047.1">
    <property type="nucleotide sequence ID" value="NZ_CAUJPY010000018.1"/>
</dbReference>
<gene>
    <name evidence="3" type="primary">hmrR_1</name>
    <name evidence="3" type="ORF">NCTC10296_00631</name>
</gene>
<name>A0A1X3CZ95_9NEIS</name>
<keyword evidence="1" id="KW-0238">DNA-binding</keyword>
<dbReference type="AlphaFoldDB" id="A0A1X3CZ95"/>
<accession>A0A1X3CZ95</accession>
<dbReference type="Proteomes" id="UP000279284">
    <property type="component" value="Chromosome"/>
</dbReference>
<evidence type="ECO:0000256" key="1">
    <source>
        <dbReference type="ARBA" id="ARBA00023125"/>
    </source>
</evidence>
<dbReference type="InterPro" id="IPR000551">
    <property type="entry name" value="MerR-type_HTH_dom"/>
</dbReference>
<dbReference type="CDD" id="cd04781">
    <property type="entry name" value="HTH_MerR-like_sg6"/>
    <property type="match status" value="1"/>
</dbReference>
<reference evidence="3 4" key="1">
    <citation type="submission" date="2018-12" db="EMBL/GenBank/DDBJ databases">
        <authorList>
            <consortium name="Pathogen Informatics"/>
        </authorList>
    </citation>
    <scope>NUCLEOTIDE SEQUENCE [LARGE SCALE GENOMIC DNA]</scope>
    <source>
        <strain evidence="3 4">NCTC10296</strain>
    </source>
</reference>
<dbReference type="SMART" id="SM00422">
    <property type="entry name" value="HTH_MERR"/>
    <property type="match status" value="1"/>
</dbReference>
<dbReference type="GO" id="GO:0003700">
    <property type="term" value="F:DNA-binding transcription factor activity"/>
    <property type="evidence" value="ECO:0007669"/>
    <property type="project" value="InterPro"/>
</dbReference>
<sequence>MKMLDISKVSTQAGVPPSTLRYYEELGLIQSVARHGLRRQFEESVLLKLSLIALGKAAGFSLTDIADMFSEMFNEGCLQIPRDKLRAKADALGQQICHLQKLQQAILHVADCPAPSHLECPNFQKLLRDAGKNKPS</sequence>
<evidence type="ECO:0000259" key="2">
    <source>
        <dbReference type="PROSITE" id="PS50937"/>
    </source>
</evidence>
<dbReference type="Gene3D" id="1.10.1660.10">
    <property type="match status" value="1"/>
</dbReference>
<dbReference type="InterPro" id="IPR047057">
    <property type="entry name" value="MerR_fam"/>
</dbReference>
<dbReference type="PANTHER" id="PTHR30204">
    <property type="entry name" value="REDOX-CYCLING DRUG-SENSING TRANSCRIPTIONAL ACTIVATOR SOXR"/>
    <property type="match status" value="1"/>
</dbReference>